<keyword evidence="4 5" id="KW-0472">Membrane</keyword>
<comment type="subcellular location">
    <subcellularLocation>
        <location evidence="1">Membrane</location>
        <topology evidence="1">Multi-pass membrane protein</topology>
    </subcellularLocation>
</comment>
<evidence type="ECO:0000259" key="6">
    <source>
        <dbReference type="PROSITE" id="PS50929"/>
    </source>
</evidence>
<feature type="transmembrane region" description="Helical" evidence="5">
    <location>
        <begin position="102"/>
        <end position="120"/>
    </location>
</feature>
<evidence type="ECO:0000256" key="3">
    <source>
        <dbReference type="ARBA" id="ARBA00022989"/>
    </source>
</evidence>
<evidence type="ECO:0000256" key="2">
    <source>
        <dbReference type="ARBA" id="ARBA00022692"/>
    </source>
</evidence>
<dbReference type="Proteomes" id="UP000813427">
    <property type="component" value="Unassembled WGS sequence"/>
</dbReference>
<gene>
    <name evidence="7" type="ORF">BKA59DRAFT_512791</name>
</gene>
<feature type="domain" description="ABC transmembrane type-1" evidence="6">
    <location>
        <begin position="1"/>
        <end position="106"/>
    </location>
</feature>
<dbReference type="GO" id="GO:0140359">
    <property type="term" value="F:ABC-type transporter activity"/>
    <property type="evidence" value="ECO:0007669"/>
    <property type="project" value="InterPro"/>
</dbReference>
<name>A0A8K0WAK2_9HYPO</name>
<keyword evidence="8" id="KW-1185">Reference proteome</keyword>
<dbReference type="Gene3D" id="1.20.1560.10">
    <property type="entry name" value="ABC transporter type 1, transmembrane domain"/>
    <property type="match status" value="1"/>
</dbReference>
<evidence type="ECO:0000256" key="5">
    <source>
        <dbReference type="SAM" id="Phobius"/>
    </source>
</evidence>
<comment type="caution">
    <text evidence="7">The sequence shown here is derived from an EMBL/GenBank/DDBJ whole genome shotgun (WGS) entry which is preliminary data.</text>
</comment>
<feature type="transmembrane region" description="Helical" evidence="5">
    <location>
        <begin position="72"/>
        <end position="95"/>
    </location>
</feature>
<sequence>MFIVLACGCFIAYFALGYATNVVAQTLSHKFRKISPQSILRQDLQFFDQAENSIGALTSQIDSNPQAILELMGYNIGLVLVGLFNVASCSVLAIVYNWRLGLVIICGGLPPLVAAGYLKIRLDAKLDRETASCFHRLRGY</sequence>
<dbReference type="AlphaFoldDB" id="A0A8K0WAK2"/>
<proteinExistence type="predicted"/>
<evidence type="ECO:0000256" key="4">
    <source>
        <dbReference type="ARBA" id="ARBA00023136"/>
    </source>
</evidence>
<organism evidence="7 8">
    <name type="scientific">Fusarium tricinctum</name>
    <dbReference type="NCBI Taxonomy" id="61284"/>
    <lineage>
        <taxon>Eukaryota</taxon>
        <taxon>Fungi</taxon>
        <taxon>Dikarya</taxon>
        <taxon>Ascomycota</taxon>
        <taxon>Pezizomycotina</taxon>
        <taxon>Sordariomycetes</taxon>
        <taxon>Hypocreomycetidae</taxon>
        <taxon>Hypocreales</taxon>
        <taxon>Nectriaceae</taxon>
        <taxon>Fusarium</taxon>
        <taxon>Fusarium tricinctum species complex</taxon>
    </lineage>
</organism>
<reference evidence="7" key="1">
    <citation type="journal article" date="2021" name="Nat. Commun.">
        <title>Genetic determinants of endophytism in the Arabidopsis root mycobiome.</title>
        <authorList>
            <person name="Mesny F."/>
            <person name="Miyauchi S."/>
            <person name="Thiergart T."/>
            <person name="Pickel B."/>
            <person name="Atanasova L."/>
            <person name="Karlsson M."/>
            <person name="Huettel B."/>
            <person name="Barry K.W."/>
            <person name="Haridas S."/>
            <person name="Chen C."/>
            <person name="Bauer D."/>
            <person name="Andreopoulos W."/>
            <person name="Pangilinan J."/>
            <person name="LaButti K."/>
            <person name="Riley R."/>
            <person name="Lipzen A."/>
            <person name="Clum A."/>
            <person name="Drula E."/>
            <person name="Henrissat B."/>
            <person name="Kohler A."/>
            <person name="Grigoriev I.V."/>
            <person name="Martin F.M."/>
            <person name="Hacquard S."/>
        </authorList>
    </citation>
    <scope>NUCLEOTIDE SEQUENCE</scope>
    <source>
        <strain evidence="7">MPI-SDFR-AT-0068</strain>
    </source>
</reference>
<evidence type="ECO:0000256" key="1">
    <source>
        <dbReference type="ARBA" id="ARBA00004141"/>
    </source>
</evidence>
<dbReference type="PANTHER" id="PTHR24221">
    <property type="entry name" value="ATP-BINDING CASSETTE SUB-FAMILY B"/>
    <property type="match status" value="1"/>
</dbReference>
<dbReference type="InterPro" id="IPR011527">
    <property type="entry name" value="ABC1_TM_dom"/>
</dbReference>
<dbReference type="Pfam" id="PF00664">
    <property type="entry name" value="ABC_membrane"/>
    <property type="match status" value="1"/>
</dbReference>
<dbReference type="PANTHER" id="PTHR24221:SF420">
    <property type="entry name" value="ABC MULTIDRUG TRANSPORTER ATRC"/>
    <property type="match status" value="1"/>
</dbReference>
<dbReference type="OrthoDB" id="6500128at2759"/>
<dbReference type="EMBL" id="JAGPXF010000005">
    <property type="protein sequence ID" value="KAH7241262.1"/>
    <property type="molecule type" value="Genomic_DNA"/>
</dbReference>
<evidence type="ECO:0000313" key="7">
    <source>
        <dbReference type="EMBL" id="KAH7241262.1"/>
    </source>
</evidence>
<dbReference type="PROSITE" id="PS50929">
    <property type="entry name" value="ABC_TM1F"/>
    <property type="match status" value="1"/>
</dbReference>
<dbReference type="GO" id="GO:0005524">
    <property type="term" value="F:ATP binding"/>
    <property type="evidence" value="ECO:0007669"/>
    <property type="project" value="InterPro"/>
</dbReference>
<dbReference type="SUPFAM" id="SSF90123">
    <property type="entry name" value="ABC transporter transmembrane region"/>
    <property type="match status" value="1"/>
</dbReference>
<protein>
    <submittedName>
        <fullName evidence="7">ABC transporter type 1, transmembrane domain-containing protein</fullName>
    </submittedName>
</protein>
<keyword evidence="2 5" id="KW-0812">Transmembrane</keyword>
<dbReference type="GO" id="GO:0016020">
    <property type="term" value="C:membrane"/>
    <property type="evidence" value="ECO:0007669"/>
    <property type="project" value="UniProtKB-SubCell"/>
</dbReference>
<dbReference type="InterPro" id="IPR039421">
    <property type="entry name" value="Type_1_exporter"/>
</dbReference>
<evidence type="ECO:0000313" key="8">
    <source>
        <dbReference type="Proteomes" id="UP000813427"/>
    </source>
</evidence>
<keyword evidence="3 5" id="KW-1133">Transmembrane helix</keyword>
<accession>A0A8K0WAK2</accession>
<dbReference type="InterPro" id="IPR036640">
    <property type="entry name" value="ABC1_TM_sf"/>
</dbReference>